<keyword evidence="1" id="KW-1185">Reference proteome</keyword>
<dbReference type="PANTHER" id="PTHR35506:SF1">
    <property type="entry name" value="OS02G0135600 PROTEIN"/>
    <property type="match status" value="1"/>
</dbReference>
<dbReference type="OMA" id="IRHHHPM"/>
<sequence length="321" mass="35619">MADKPSRGLVVYGDGLAGIVSPSHAHLHSLASRGSCGFLALKDYPRTESDDERVVWELAQLLDAHNAFIGSKGGNAATFENQNKPLIPTISERFMGMKAAIFTTNARVRSFGRNLGFTALQFDELIDDNISLNNTPQNILSSKLLKLLGFEEGKTMERGDFDLVIVHIGHGDKENELQKKILSDEVEWINALVGGFFQMPQLASEVGSRILFYLVMSYGTVSDDGDPSLSNFISQKETDSDLSSLIPLQSYTMKAGELLSDIRHHCPMLCAQWQEAVTRKDMAEVFSFNEFKERGGNLAIPADRFLYELAFKLWKAPKYGA</sequence>
<dbReference type="RefSeq" id="XP_010245766.1">
    <property type="nucleotide sequence ID" value="XM_010247464.2"/>
</dbReference>
<gene>
    <name evidence="2" type="primary">LOC104589224</name>
</gene>
<evidence type="ECO:0000313" key="2">
    <source>
        <dbReference type="RefSeq" id="XP_010245766.1"/>
    </source>
</evidence>
<proteinExistence type="predicted"/>
<protein>
    <submittedName>
        <fullName evidence="2">Uncharacterized protein LOC104589224 isoform X1</fullName>
    </submittedName>
</protein>
<dbReference type="KEGG" id="nnu:104589224"/>
<dbReference type="InParanoid" id="A0A1U7Z162"/>
<dbReference type="FunCoup" id="A0A1U7Z162">
    <property type="interactions" value="2283"/>
</dbReference>
<accession>A0A1U7Z162</accession>
<reference evidence="2" key="1">
    <citation type="submission" date="2025-08" db="UniProtKB">
        <authorList>
            <consortium name="RefSeq"/>
        </authorList>
    </citation>
    <scope>IDENTIFICATION</scope>
</reference>
<dbReference type="Proteomes" id="UP000189703">
    <property type="component" value="Unplaced"/>
</dbReference>
<dbReference type="OrthoDB" id="1891406at2759"/>
<dbReference type="PANTHER" id="PTHR35506">
    <property type="entry name" value="OS02G0135600 PROTEIN"/>
    <property type="match status" value="1"/>
</dbReference>
<organism evidence="1 2">
    <name type="scientific">Nelumbo nucifera</name>
    <name type="common">Sacred lotus</name>
    <dbReference type="NCBI Taxonomy" id="4432"/>
    <lineage>
        <taxon>Eukaryota</taxon>
        <taxon>Viridiplantae</taxon>
        <taxon>Streptophyta</taxon>
        <taxon>Embryophyta</taxon>
        <taxon>Tracheophyta</taxon>
        <taxon>Spermatophyta</taxon>
        <taxon>Magnoliopsida</taxon>
        <taxon>Proteales</taxon>
        <taxon>Nelumbonaceae</taxon>
        <taxon>Nelumbo</taxon>
    </lineage>
</organism>
<dbReference type="eggNOG" id="ENOG502QUMG">
    <property type="taxonomic scope" value="Eukaryota"/>
</dbReference>
<evidence type="ECO:0000313" key="1">
    <source>
        <dbReference type="Proteomes" id="UP000189703"/>
    </source>
</evidence>
<dbReference type="GeneID" id="104589224"/>
<name>A0A1U7Z162_NELNU</name>
<dbReference type="AlphaFoldDB" id="A0A1U7Z162"/>
<dbReference type="STRING" id="4432.A0A1U7Z162"/>